<feature type="domain" description="Insertion element IS402-like" evidence="2">
    <location>
        <begin position="6"/>
        <end position="82"/>
    </location>
</feature>
<feature type="compositionally biased region" description="Low complexity" evidence="1">
    <location>
        <begin position="172"/>
        <end position="195"/>
    </location>
</feature>
<proteinExistence type="predicted"/>
<evidence type="ECO:0000313" key="3">
    <source>
        <dbReference type="EMBL" id="SEJ36891.1"/>
    </source>
</evidence>
<accession>A0AAQ1GDJ6</accession>
<evidence type="ECO:0000256" key="1">
    <source>
        <dbReference type="SAM" id="MobiDB-lite"/>
    </source>
</evidence>
<dbReference type="PANTHER" id="PTHR46637">
    <property type="entry name" value="TIS1421-TRANSPOSASE PROTEIN A"/>
    <property type="match status" value="1"/>
</dbReference>
<dbReference type="AlphaFoldDB" id="A0AAQ1GDJ6"/>
<dbReference type="RefSeq" id="WP_074982426.1">
    <property type="nucleotide sequence ID" value="NZ_CADFGN010000007.1"/>
</dbReference>
<sequence length="412" mass="44696">MNFDELSDDEWMLVSSLVSDEPPIRLNRRGRPRAEPRVVANAVLWILTTGESWSRLPARYPSGPTCRRRFEEWHVTGTLGELVALLAQRGRNFVYVPEPVPAQPVVQEAQAVQAVAVAVEEAVEDDGLPAVYWKSPEAWQAPASIAETPLANPIECMTRQLARLDEAITSAQTHATTRSQQARAAQPAPTRPRVPGAGLVPPQADSSATATRVSMPLAQSAVRTANQAAMPVEARFEEGLDVDAGPLWTNAIVEATQIVEWDGYAMHLSVETSRNNMYRAAVEILKDGKRLERSGLIGPPFEDADSARNFAFDWARQWVEREGEIEPEAATSAAEPGSSVASEAASEAGAQTTALSTTRSTNGVITRSAAGSVRLAPMQRFTASTPLRASVDPCDSSAERRVHVSRYRTHLG</sequence>
<feature type="region of interest" description="Disordered" evidence="1">
    <location>
        <begin position="172"/>
        <end position="210"/>
    </location>
</feature>
<feature type="compositionally biased region" description="Polar residues" evidence="1">
    <location>
        <begin position="351"/>
        <end position="362"/>
    </location>
</feature>
<dbReference type="PANTHER" id="PTHR46637:SF1">
    <property type="entry name" value="BLL5188 PROTEIN"/>
    <property type="match status" value="1"/>
</dbReference>
<protein>
    <submittedName>
        <fullName evidence="3">Transposase</fullName>
    </submittedName>
</protein>
<comment type="caution">
    <text evidence="3">The sequence shown here is derived from an EMBL/GenBank/DDBJ whole genome shotgun (WGS) entry which is preliminary data.</text>
</comment>
<feature type="compositionally biased region" description="Low complexity" evidence="1">
    <location>
        <begin position="332"/>
        <end position="350"/>
    </location>
</feature>
<feature type="region of interest" description="Disordered" evidence="1">
    <location>
        <begin position="325"/>
        <end position="362"/>
    </location>
</feature>
<dbReference type="Pfam" id="PF13340">
    <property type="entry name" value="DUF4096"/>
    <property type="match status" value="1"/>
</dbReference>
<reference evidence="3 4" key="1">
    <citation type="submission" date="2016-10" db="EMBL/GenBank/DDBJ databases">
        <authorList>
            <person name="Varghese N."/>
            <person name="Submissions S."/>
        </authorList>
    </citation>
    <scope>NUCLEOTIDE SEQUENCE [LARGE SCALE GENOMIC DNA]</scope>
    <source>
        <strain evidence="3 4">LMG 22274</strain>
    </source>
</reference>
<evidence type="ECO:0000313" key="4">
    <source>
        <dbReference type="Proteomes" id="UP000183529"/>
    </source>
</evidence>
<dbReference type="EMBL" id="FNZM01000004">
    <property type="protein sequence ID" value="SEJ36891.1"/>
    <property type="molecule type" value="Genomic_DNA"/>
</dbReference>
<evidence type="ECO:0000259" key="2">
    <source>
        <dbReference type="Pfam" id="PF13340"/>
    </source>
</evidence>
<organism evidence="3 4">
    <name type="scientific">Paraburkholderia tropica</name>
    <dbReference type="NCBI Taxonomy" id="92647"/>
    <lineage>
        <taxon>Bacteria</taxon>
        <taxon>Pseudomonadati</taxon>
        <taxon>Pseudomonadota</taxon>
        <taxon>Betaproteobacteria</taxon>
        <taxon>Burkholderiales</taxon>
        <taxon>Burkholderiaceae</taxon>
        <taxon>Paraburkholderia</taxon>
    </lineage>
</organism>
<name>A0AAQ1GDJ6_9BURK</name>
<dbReference type="InterPro" id="IPR025161">
    <property type="entry name" value="IS402-like_dom"/>
</dbReference>
<gene>
    <name evidence="3" type="ORF">SAMN05216550_104187</name>
</gene>
<dbReference type="Proteomes" id="UP000183529">
    <property type="component" value="Unassembled WGS sequence"/>
</dbReference>
<dbReference type="InterPro" id="IPR052909">
    <property type="entry name" value="Transposase_6_like"/>
</dbReference>